<dbReference type="Proteomes" id="UP000019149">
    <property type="component" value="Unassembled WGS sequence"/>
</dbReference>
<feature type="domain" description="Rad21/Rec8-like protein C-terminal eukaryotic" evidence="7">
    <location>
        <begin position="751"/>
        <end position="800"/>
    </location>
</feature>
<dbReference type="InterPro" id="IPR036390">
    <property type="entry name" value="WH_DNA-bd_sf"/>
</dbReference>
<reference evidence="9 10" key="1">
    <citation type="journal article" date="2013" name="Nat. Genet.">
        <title>The genome of the hydatid tapeworm Echinococcus granulosus.</title>
        <authorList>
            <person name="Zheng H."/>
            <person name="Zhang W."/>
            <person name="Zhang L."/>
            <person name="Zhang Z."/>
            <person name="Li J."/>
            <person name="Lu G."/>
            <person name="Zhu Y."/>
            <person name="Wang Y."/>
            <person name="Huang Y."/>
            <person name="Liu J."/>
            <person name="Kang H."/>
            <person name="Chen J."/>
            <person name="Wang L."/>
            <person name="Chen A."/>
            <person name="Yu S."/>
            <person name="Gao Z."/>
            <person name="Jin L."/>
            <person name="Gu W."/>
            <person name="Wang Z."/>
            <person name="Zhao L."/>
            <person name="Shi B."/>
            <person name="Wen H."/>
            <person name="Lin R."/>
            <person name="Jones M.K."/>
            <person name="Brejova B."/>
            <person name="Vinar T."/>
            <person name="Zhao G."/>
            <person name="McManus D.P."/>
            <person name="Chen Z."/>
            <person name="Zhou Y."/>
            <person name="Wang S."/>
        </authorList>
    </citation>
    <scope>NUCLEOTIDE SEQUENCE [LARGE SCALE GENOMIC DNA]</scope>
</reference>
<dbReference type="InterPro" id="IPR049589">
    <property type="entry name" value="NXP1_M-like"/>
</dbReference>
<evidence type="ECO:0000313" key="10">
    <source>
        <dbReference type="Proteomes" id="UP000019149"/>
    </source>
</evidence>
<dbReference type="InterPro" id="IPR006910">
    <property type="entry name" value="Rad21_Rec8_N"/>
</dbReference>
<dbReference type="PANTHER" id="PTHR12585:SF69">
    <property type="entry name" value="FI11703P"/>
    <property type="match status" value="1"/>
</dbReference>
<dbReference type="KEGG" id="egl:EGR_04599"/>
<feature type="region of interest" description="Disordered" evidence="6">
    <location>
        <begin position="531"/>
        <end position="557"/>
    </location>
</feature>
<evidence type="ECO:0000256" key="6">
    <source>
        <dbReference type="SAM" id="MobiDB-lite"/>
    </source>
</evidence>
<dbReference type="Pfam" id="PF04825">
    <property type="entry name" value="Rad21_Rec8_N"/>
    <property type="match status" value="1"/>
</dbReference>
<gene>
    <name evidence="9" type="ORF">EGR_04599</name>
</gene>
<evidence type="ECO:0000256" key="5">
    <source>
        <dbReference type="ARBA" id="ARBA00023242"/>
    </source>
</evidence>
<dbReference type="RefSeq" id="XP_024351776.1">
    <property type="nucleotide sequence ID" value="XM_024493848.1"/>
</dbReference>
<protein>
    <submittedName>
        <fullName evidence="9">Double-strand-break repair protein Rad</fullName>
    </submittedName>
</protein>
<dbReference type="OrthoDB" id="10071381at2759"/>
<comment type="caution">
    <text evidence="9">The sequence shown here is derived from an EMBL/GenBank/DDBJ whole genome shotgun (WGS) entry which is preliminary data.</text>
</comment>
<dbReference type="InterPro" id="IPR039781">
    <property type="entry name" value="Rad21/Rec8-like"/>
</dbReference>
<keyword evidence="10" id="KW-1185">Reference proteome</keyword>
<feature type="region of interest" description="Disordered" evidence="6">
    <location>
        <begin position="668"/>
        <end position="710"/>
    </location>
</feature>
<comment type="similarity">
    <text evidence="3">Belongs to the rad21 family.</text>
</comment>
<dbReference type="PANTHER" id="PTHR12585">
    <property type="entry name" value="SCC1 / RAD21 FAMILY MEMBER"/>
    <property type="match status" value="1"/>
</dbReference>
<dbReference type="EMBL" id="APAU02000029">
    <property type="protein sequence ID" value="EUB60580.1"/>
    <property type="molecule type" value="Genomic_DNA"/>
</dbReference>
<evidence type="ECO:0000256" key="3">
    <source>
        <dbReference type="ARBA" id="ARBA00009870"/>
    </source>
</evidence>
<dbReference type="GO" id="GO:0008278">
    <property type="term" value="C:cohesin complex"/>
    <property type="evidence" value="ECO:0007669"/>
    <property type="project" value="InterPro"/>
</dbReference>
<dbReference type="InterPro" id="IPR006909">
    <property type="entry name" value="Rad21/Rec8_C_eu"/>
</dbReference>
<evidence type="ECO:0000256" key="2">
    <source>
        <dbReference type="ARBA" id="ARBA00004286"/>
    </source>
</evidence>
<dbReference type="GeneID" id="36340314"/>
<feature type="domain" description="Rad21/Rec8-like protein N-terminal" evidence="8">
    <location>
        <begin position="1"/>
        <end position="103"/>
    </location>
</feature>
<dbReference type="CDD" id="cd21792">
    <property type="entry name" value="Rad21_Rec8_M_NXP1-like"/>
    <property type="match status" value="1"/>
</dbReference>
<dbReference type="SUPFAM" id="SSF46785">
    <property type="entry name" value="Winged helix' DNA-binding domain"/>
    <property type="match status" value="1"/>
</dbReference>
<evidence type="ECO:0000256" key="4">
    <source>
        <dbReference type="ARBA" id="ARBA00022454"/>
    </source>
</evidence>
<dbReference type="GO" id="GO:1990414">
    <property type="term" value="P:replication-born double-strand break repair via sister chromatid exchange"/>
    <property type="evidence" value="ECO:0007669"/>
    <property type="project" value="TreeGrafter"/>
</dbReference>
<dbReference type="Gene3D" id="1.10.10.580">
    <property type="entry name" value="Structural maintenance of chromosome 1. Chain E"/>
    <property type="match status" value="1"/>
</dbReference>
<keyword evidence="4" id="KW-0158">Chromosome</keyword>
<dbReference type="AlphaFoldDB" id="W6UGF3"/>
<dbReference type="GO" id="GO:0003682">
    <property type="term" value="F:chromatin binding"/>
    <property type="evidence" value="ECO:0007669"/>
    <property type="project" value="TreeGrafter"/>
</dbReference>
<dbReference type="GO" id="GO:0007062">
    <property type="term" value="P:sister chromatid cohesion"/>
    <property type="evidence" value="ECO:0007669"/>
    <property type="project" value="InterPro"/>
</dbReference>
<dbReference type="InterPro" id="IPR023093">
    <property type="entry name" value="ScpA-like_C"/>
</dbReference>
<comment type="subcellular location">
    <subcellularLocation>
        <location evidence="2">Chromosome</location>
    </subcellularLocation>
    <subcellularLocation>
        <location evidence="1">Nucleus</location>
    </subcellularLocation>
</comment>
<keyword evidence="5" id="KW-0539">Nucleus</keyword>
<sequence>MFYAHFVLSKKGPFSRIWLAAHWDKKLTRAHVFETNINSSVEAILEPKLKMALRTSGHLLLGVVRIYSRKAKYLLADCNEIYVKIKTSFRPGVVDQPDDSNREAALAAINLPENIQDYEATMAALNAINLNTININQSRPEDITMREDFGDVNLGRIDDDFGEGAFEELPSREMLRGGDGGYDSVYGRGTDASGRFSVRESDRPSIRTDIDPDDTLIGAKDKSDKVATGLTPGADIGLDDDDFVEPLYAGDSDGSFGGDIEPSIFNNPALFEDATTTNQLATLAEGLTLSSEPGATAADGGMKEGGPSMMGVEVITPIGPKSNGATPQVPDQPPLQPQVTANMTRNISNDSGAFALMPIDVPTAVTEPRRAAKRKRRLIIDELKSIPSDLMKAQMQDTSEIVTQLDLAPPTKRLMRMKETGGLDKLFTLPGRSLPSRILQRMFSRNLRTQPITDATGQDATPSLLAPDESRPHIFFRSTAPGPAASAIEDHLLSAAATPRDLLSSSGFHAGAHQQGGALGLDAIPEETISVSNQSGYPGYPSASADHHPHRQGDKATVDLHNDHHDLLGMSIKVPLLALACMLTELSSHTDARRPGHADNTLTNLHDPFLAATARPTDIPEHHHVHPGASDDDMEDDDNNFPLDAQYLEPPSVLSEASQGILLEHDLDGTGDRGGRGSRGGHGLNLASEFGGPRDDEDTMPAAPSVGGDLSREVLGGEEIEEERRLEKRSKDMLRRLRAHVAQHGWGETGISLLAMCEGNSKKQAASKFYTMLLLRKQGSVRLFQDAPYSDIRVCRGPAFVGPAET</sequence>
<accession>W6UGF3</accession>
<evidence type="ECO:0000256" key="1">
    <source>
        <dbReference type="ARBA" id="ARBA00004123"/>
    </source>
</evidence>
<dbReference type="GO" id="GO:0005634">
    <property type="term" value="C:nucleus"/>
    <property type="evidence" value="ECO:0007669"/>
    <property type="project" value="UniProtKB-SubCell"/>
</dbReference>
<dbReference type="OMA" id="HEDYEFP"/>
<dbReference type="STRING" id="6210.W6UGF3"/>
<feature type="region of interest" description="Disordered" evidence="6">
    <location>
        <begin position="615"/>
        <end position="638"/>
    </location>
</feature>
<feature type="compositionally biased region" description="Basic and acidic residues" evidence="6">
    <location>
        <begin position="545"/>
        <end position="557"/>
    </location>
</feature>
<evidence type="ECO:0000313" key="9">
    <source>
        <dbReference type="EMBL" id="EUB60580.1"/>
    </source>
</evidence>
<name>W6UGF3_ECHGR</name>
<dbReference type="CTD" id="36340314"/>
<evidence type="ECO:0000259" key="8">
    <source>
        <dbReference type="Pfam" id="PF04825"/>
    </source>
</evidence>
<dbReference type="Pfam" id="PF04824">
    <property type="entry name" value="Rad21_Rec8"/>
    <property type="match status" value="1"/>
</dbReference>
<evidence type="ECO:0000259" key="7">
    <source>
        <dbReference type="Pfam" id="PF04824"/>
    </source>
</evidence>
<proteinExistence type="inferred from homology"/>
<organism evidence="9 10">
    <name type="scientific">Echinococcus granulosus</name>
    <name type="common">Hydatid tapeworm</name>
    <dbReference type="NCBI Taxonomy" id="6210"/>
    <lineage>
        <taxon>Eukaryota</taxon>
        <taxon>Metazoa</taxon>
        <taxon>Spiralia</taxon>
        <taxon>Lophotrochozoa</taxon>
        <taxon>Platyhelminthes</taxon>
        <taxon>Cestoda</taxon>
        <taxon>Eucestoda</taxon>
        <taxon>Cyclophyllidea</taxon>
        <taxon>Taeniidae</taxon>
        <taxon>Echinococcus</taxon>
        <taxon>Echinococcus granulosus group</taxon>
    </lineage>
</organism>